<dbReference type="InterPro" id="IPR001611">
    <property type="entry name" value="Leu-rich_rpt"/>
</dbReference>
<dbReference type="EMBL" id="JARAKH010000039">
    <property type="protein sequence ID" value="KAK8382642.1"/>
    <property type="molecule type" value="Genomic_DNA"/>
</dbReference>
<dbReference type="SMART" id="SM00409">
    <property type="entry name" value="IG"/>
    <property type="match status" value="1"/>
</dbReference>
<evidence type="ECO:0000259" key="8">
    <source>
        <dbReference type="PROSITE" id="PS50835"/>
    </source>
</evidence>
<gene>
    <name evidence="9" type="ORF">O3P69_015457</name>
</gene>
<dbReference type="SMART" id="SM00408">
    <property type="entry name" value="IGc2"/>
    <property type="match status" value="1"/>
</dbReference>
<evidence type="ECO:0000256" key="1">
    <source>
        <dbReference type="ARBA" id="ARBA00022614"/>
    </source>
</evidence>
<feature type="signal peptide" evidence="7">
    <location>
        <begin position="1"/>
        <end position="28"/>
    </location>
</feature>
<dbReference type="PANTHER" id="PTHR24366:SF140">
    <property type="entry name" value="IP22191P"/>
    <property type="match status" value="1"/>
</dbReference>
<evidence type="ECO:0000256" key="6">
    <source>
        <dbReference type="SAM" id="Phobius"/>
    </source>
</evidence>
<dbReference type="InterPro" id="IPR003598">
    <property type="entry name" value="Ig_sub2"/>
</dbReference>
<feature type="compositionally biased region" description="Pro residues" evidence="5">
    <location>
        <begin position="815"/>
        <end position="826"/>
    </location>
</feature>
<dbReference type="Proteomes" id="UP001487740">
    <property type="component" value="Unassembled WGS sequence"/>
</dbReference>
<dbReference type="Gene3D" id="3.80.10.10">
    <property type="entry name" value="Ribonuclease Inhibitor"/>
    <property type="match status" value="2"/>
</dbReference>
<comment type="caution">
    <text evidence="9">The sequence shown here is derived from an EMBL/GenBank/DDBJ whole genome shotgun (WGS) entry which is preliminary data.</text>
</comment>
<reference evidence="9 10" key="1">
    <citation type="submission" date="2023-03" db="EMBL/GenBank/DDBJ databases">
        <title>High-quality genome of Scylla paramamosain provides insights in environmental adaptation.</title>
        <authorList>
            <person name="Zhang L."/>
        </authorList>
    </citation>
    <scope>NUCLEOTIDE SEQUENCE [LARGE SCALE GENOMIC DNA]</scope>
    <source>
        <strain evidence="9">LZ_2023a</strain>
        <tissue evidence="9">Muscle</tissue>
    </source>
</reference>
<dbReference type="Gene3D" id="2.60.40.10">
    <property type="entry name" value="Immunoglobulins"/>
    <property type="match status" value="1"/>
</dbReference>
<proteinExistence type="predicted"/>
<keyword evidence="6" id="KW-0472">Membrane</keyword>
<dbReference type="InterPro" id="IPR000483">
    <property type="entry name" value="Cys-rich_flank_reg_C"/>
</dbReference>
<dbReference type="AlphaFoldDB" id="A0AAW0T8G3"/>
<accession>A0AAW0T8G3</accession>
<evidence type="ECO:0000256" key="4">
    <source>
        <dbReference type="ARBA" id="ARBA00023157"/>
    </source>
</evidence>
<evidence type="ECO:0000256" key="3">
    <source>
        <dbReference type="ARBA" id="ARBA00022737"/>
    </source>
</evidence>
<dbReference type="PROSITE" id="PS50835">
    <property type="entry name" value="IG_LIKE"/>
    <property type="match status" value="1"/>
</dbReference>
<dbReference type="Pfam" id="PF13855">
    <property type="entry name" value="LRR_8"/>
    <property type="match status" value="1"/>
</dbReference>
<name>A0AAW0T8G3_SCYPA</name>
<evidence type="ECO:0000256" key="5">
    <source>
        <dbReference type="SAM" id="MobiDB-lite"/>
    </source>
</evidence>
<feature type="compositionally biased region" description="Polar residues" evidence="5">
    <location>
        <begin position="470"/>
        <end position="488"/>
    </location>
</feature>
<dbReference type="InterPro" id="IPR007110">
    <property type="entry name" value="Ig-like_dom"/>
</dbReference>
<dbReference type="InterPro" id="IPR036179">
    <property type="entry name" value="Ig-like_dom_sf"/>
</dbReference>
<feature type="compositionally biased region" description="Polar residues" evidence="5">
    <location>
        <begin position="418"/>
        <end position="427"/>
    </location>
</feature>
<evidence type="ECO:0000313" key="9">
    <source>
        <dbReference type="EMBL" id="KAK8382642.1"/>
    </source>
</evidence>
<dbReference type="SMART" id="SM00082">
    <property type="entry name" value="LRRCT"/>
    <property type="match status" value="1"/>
</dbReference>
<sequence length="826" mass="91694">MTGAGVGRGSRAALLVLVGVILVGGAQATCPRVCVCKWKGGKQTVECVNKGLQTIPTGIDHGTQVLDITGNSLIILSHEKFKVMGLTNLQRIYVSRCQLRQLDDVAFRGLTNLVELDLSHNELTLVPAAALEHVPGLMRLQMSNNPITKIKNGAFRSLKYLTTLEMTSCKVHTLESRAFEGLDQLEWLKLDDNKLKSVPHQLMLPQSLHGIDIHNNPWNCDCNLHGLRTWLVKYNVPSSIEPRCSQPPRLKGDIIKNVHPDDLACPPEIRPTSLYIDVMEGKNVSFECHVTAVPSARIHWKFNEQSLDNISFVYDESSSFYIFEESGTNDEQVSHLRIEWVTDAHAGVFQCLAENQAGLVVSNFTLRISHPPVVVEEEESVINHLLYIGIALVTLVVLVIILLCVLIVRCCRRRSSTQEKITGSPGASGNGRPKDTPVPATNNMPKYIQMGTPAPKVNGISNDPPPISVIDTSPFRSEPSGTQQTNPDLISDAADDRGKPGKKRVSIMGVEEVDSCGTRTTRKLDDIIEEFEEGYDATYDHLPPQNDQENQPSRSNPFCTLPRRREPEVANPYPLTEIPPPEEVNQNSRFYDRDGFPVDFGLPRNGTSTATWKEGAAGNGRSTSYSPLPTEEIPLYATVRRNRHSMAARTDLMHDQKYPEEYHLHDPHDPHMHPPDGRYPQAYGLAPEKFAQHTSTSCEFCPPPVHPEYPSADPGGRIGGDGCSFDNLLSSCSGGSQCCYTEQTGRIYDNSLPENYRPLDPKPPPPKGWGDNDEENINMSTWCEHPESPGTRVLYSPDDTYSEQQQQQQQQQQQLPPPPPPQGTQV</sequence>
<evidence type="ECO:0000256" key="7">
    <source>
        <dbReference type="SAM" id="SignalP"/>
    </source>
</evidence>
<dbReference type="SMART" id="SM00369">
    <property type="entry name" value="LRR_TYP"/>
    <property type="match status" value="5"/>
</dbReference>
<feature type="region of interest" description="Disordered" evidence="5">
    <location>
        <begin position="538"/>
        <end position="565"/>
    </location>
</feature>
<dbReference type="InterPro" id="IPR013783">
    <property type="entry name" value="Ig-like_fold"/>
</dbReference>
<feature type="transmembrane region" description="Helical" evidence="6">
    <location>
        <begin position="385"/>
        <end position="408"/>
    </location>
</feature>
<dbReference type="InterPro" id="IPR003599">
    <property type="entry name" value="Ig_sub"/>
</dbReference>
<dbReference type="FunFam" id="3.80.10.10:FF:000082">
    <property type="entry name" value="Leucine-rich repeat-containing 24"/>
    <property type="match status" value="1"/>
</dbReference>
<feature type="compositionally biased region" description="Low complexity" evidence="5">
    <location>
        <begin position="804"/>
        <end position="814"/>
    </location>
</feature>
<feature type="region of interest" description="Disordered" evidence="5">
    <location>
        <begin position="750"/>
        <end position="826"/>
    </location>
</feature>
<dbReference type="SUPFAM" id="SSF52058">
    <property type="entry name" value="L domain-like"/>
    <property type="match status" value="1"/>
</dbReference>
<keyword evidence="4" id="KW-1015">Disulfide bond</keyword>
<dbReference type="Pfam" id="PF13927">
    <property type="entry name" value="Ig_3"/>
    <property type="match status" value="1"/>
</dbReference>
<feature type="region of interest" description="Disordered" evidence="5">
    <location>
        <begin position="609"/>
        <end position="629"/>
    </location>
</feature>
<keyword evidence="6" id="KW-1133">Transmembrane helix</keyword>
<organism evidence="9 10">
    <name type="scientific">Scylla paramamosain</name>
    <name type="common">Mud crab</name>
    <dbReference type="NCBI Taxonomy" id="85552"/>
    <lineage>
        <taxon>Eukaryota</taxon>
        <taxon>Metazoa</taxon>
        <taxon>Ecdysozoa</taxon>
        <taxon>Arthropoda</taxon>
        <taxon>Crustacea</taxon>
        <taxon>Multicrustacea</taxon>
        <taxon>Malacostraca</taxon>
        <taxon>Eumalacostraca</taxon>
        <taxon>Eucarida</taxon>
        <taxon>Decapoda</taxon>
        <taxon>Pleocyemata</taxon>
        <taxon>Brachyura</taxon>
        <taxon>Eubrachyura</taxon>
        <taxon>Portunoidea</taxon>
        <taxon>Portunidae</taxon>
        <taxon>Portuninae</taxon>
        <taxon>Scylla</taxon>
    </lineage>
</organism>
<dbReference type="InterPro" id="IPR032675">
    <property type="entry name" value="LRR_dom_sf"/>
</dbReference>
<protein>
    <recommendedName>
        <fullName evidence="8">Ig-like domain-containing protein</fullName>
    </recommendedName>
</protein>
<feature type="compositionally biased region" description="Polar residues" evidence="5">
    <location>
        <begin position="545"/>
        <end position="558"/>
    </location>
</feature>
<dbReference type="PROSITE" id="PS51450">
    <property type="entry name" value="LRR"/>
    <property type="match status" value="1"/>
</dbReference>
<keyword evidence="10" id="KW-1185">Reference proteome</keyword>
<feature type="chain" id="PRO_5043710224" description="Ig-like domain-containing protein" evidence="7">
    <location>
        <begin position="29"/>
        <end position="826"/>
    </location>
</feature>
<feature type="domain" description="Ig-like" evidence="8">
    <location>
        <begin position="267"/>
        <end position="367"/>
    </location>
</feature>
<keyword evidence="1" id="KW-0433">Leucine-rich repeat</keyword>
<keyword evidence="2 7" id="KW-0732">Signal</keyword>
<dbReference type="InterPro" id="IPR003591">
    <property type="entry name" value="Leu-rich_rpt_typical-subtyp"/>
</dbReference>
<evidence type="ECO:0000313" key="10">
    <source>
        <dbReference type="Proteomes" id="UP001487740"/>
    </source>
</evidence>
<feature type="region of interest" description="Disordered" evidence="5">
    <location>
        <begin position="418"/>
        <end position="503"/>
    </location>
</feature>
<dbReference type="PANTHER" id="PTHR24366">
    <property type="entry name" value="IG(IMMUNOGLOBULIN) AND LRR(LEUCINE RICH REPEAT) DOMAINS"/>
    <property type="match status" value="1"/>
</dbReference>
<dbReference type="SUPFAM" id="SSF48726">
    <property type="entry name" value="Immunoglobulin"/>
    <property type="match status" value="1"/>
</dbReference>
<evidence type="ECO:0000256" key="2">
    <source>
        <dbReference type="ARBA" id="ARBA00022729"/>
    </source>
</evidence>
<keyword evidence="3" id="KW-0677">Repeat</keyword>
<keyword evidence="6" id="KW-0812">Transmembrane</keyword>